<feature type="compositionally biased region" description="Polar residues" evidence="1">
    <location>
        <begin position="35"/>
        <end position="44"/>
    </location>
</feature>
<evidence type="ECO:0000313" key="3">
    <source>
        <dbReference type="Proteomes" id="UP000053732"/>
    </source>
</evidence>
<sequence>MHCLSSGSLRPLLPNWILSLWRSEREQSGERLDQTVPNSSSPYTGTEPAVYELQNTKFSYNATMPLPVCISNQTERTAWTRTPLSNRPRAISMKPNDKTDCETIELPDVVFVEGKVYLRERGT</sequence>
<dbReference type="EMBL" id="HG793171">
    <property type="protein sequence ID" value="CRL29614.1"/>
    <property type="molecule type" value="Genomic_DNA"/>
</dbReference>
<evidence type="ECO:0000256" key="1">
    <source>
        <dbReference type="SAM" id="MobiDB-lite"/>
    </source>
</evidence>
<name>A0A0G4PT10_PENC3</name>
<keyword evidence="3" id="KW-1185">Reference proteome</keyword>
<reference evidence="2 3" key="1">
    <citation type="journal article" date="2014" name="Nat. Commun.">
        <title>Multiple recent horizontal transfers of a large genomic region in cheese making fungi.</title>
        <authorList>
            <person name="Cheeseman K."/>
            <person name="Ropars J."/>
            <person name="Renault P."/>
            <person name="Dupont J."/>
            <person name="Gouzy J."/>
            <person name="Branca A."/>
            <person name="Abraham A.L."/>
            <person name="Ceppi M."/>
            <person name="Conseiller E."/>
            <person name="Debuchy R."/>
            <person name="Malagnac F."/>
            <person name="Goarin A."/>
            <person name="Silar P."/>
            <person name="Lacoste S."/>
            <person name="Sallet E."/>
            <person name="Bensimon A."/>
            <person name="Giraud T."/>
            <person name="Brygoo Y."/>
        </authorList>
    </citation>
    <scope>NUCLEOTIDE SEQUENCE [LARGE SCALE GENOMIC DNA]</scope>
    <source>
        <strain evidence="3">FM 013</strain>
    </source>
</reference>
<protein>
    <submittedName>
        <fullName evidence="2">Str. FM013</fullName>
    </submittedName>
</protein>
<evidence type="ECO:0000313" key="2">
    <source>
        <dbReference type="EMBL" id="CRL29614.1"/>
    </source>
</evidence>
<dbReference type="AlphaFoldDB" id="A0A0G4PT10"/>
<organism evidence="2 3">
    <name type="scientific">Penicillium camemberti (strain FM 013)</name>
    <dbReference type="NCBI Taxonomy" id="1429867"/>
    <lineage>
        <taxon>Eukaryota</taxon>
        <taxon>Fungi</taxon>
        <taxon>Dikarya</taxon>
        <taxon>Ascomycota</taxon>
        <taxon>Pezizomycotina</taxon>
        <taxon>Eurotiomycetes</taxon>
        <taxon>Eurotiomycetidae</taxon>
        <taxon>Eurotiales</taxon>
        <taxon>Aspergillaceae</taxon>
        <taxon>Penicillium</taxon>
    </lineage>
</organism>
<dbReference type="Proteomes" id="UP000053732">
    <property type="component" value="Unassembled WGS sequence"/>
</dbReference>
<accession>A0A0G4PT10</accession>
<proteinExistence type="predicted"/>
<feature type="region of interest" description="Disordered" evidence="1">
    <location>
        <begin position="28"/>
        <end position="47"/>
    </location>
</feature>
<gene>
    <name evidence="2" type="ORF">PCAMFM013_S038g000017</name>
</gene>